<keyword evidence="3" id="KW-1185">Reference proteome</keyword>
<gene>
    <name evidence="2" type="ORF">PUN28_016833</name>
</gene>
<feature type="compositionally biased region" description="Basic and acidic residues" evidence="1">
    <location>
        <begin position="43"/>
        <end position="53"/>
    </location>
</feature>
<evidence type="ECO:0000313" key="3">
    <source>
        <dbReference type="Proteomes" id="UP001430953"/>
    </source>
</evidence>
<feature type="region of interest" description="Disordered" evidence="1">
    <location>
        <begin position="43"/>
        <end position="79"/>
    </location>
</feature>
<proteinExistence type="predicted"/>
<organism evidence="2 3">
    <name type="scientific">Cardiocondyla obscurior</name>
    <dbReference type="NCBI Taxonomy" id="286306"/>
    <lineage>
        <taxon>Eukaryota</taxon>
        <taxon>Metazoa</taxon>
        <taxon>Ecdysozoa</taxon>
        <taxon>Arthropoda</taxon>
        <taxon>Hexapoda</taxon>
        <taxon>Insecta</taxon>
        <taxon>Pterygota</taxon>
        <taxon>Neoptera</taxon>
        <taxon>Endopterygota</taxon>
        <taxon>Hymenoptera</taxon>
        <taxon>Apocrita</taxon>
        <taxon>Aculeata</taxon>
        <taxon>Formicoidea</taxon>
        <taxon>Formicidae</taxon>
        <taxon>Myrmicinae</taxon>
        <taxon>Cardiocondyla</taxon>
    </lineage>
</organism>
<protein>
    <submittedName>
        <fullName evidence="2">Uncharacterized protein</fullName>
    </submittedName>
</protein>
<dbReference type="EMBL" id="JADYXP020000019">
    <property type="protein sequence ID" value="KAL0105440.1"/>
    <property type="molecule type" value="Genomic_DNA"/>
</dbReference>
<reference evidence="2 3" key="1">
    <citation type="submission" date="2023-03" db="EMBL/GenBank/DDBJ databases">
        <title>High recombination rates correlate with genetic variation in Cardiocondyla obscurior ants.</title>
        <authorList>
            <person name="Errbii M."/>
        </authorList>
    </citation>
    <scope>NUCLEOTIDE SEQUENCE [LARGE SCALE GENOMIC DNA]</scope>
    <source>
        <strain evidence="2">Alpha-2009</strain>
        <tissue evidence="2">Whole body</tissue>
    </source>
</reference>
<sequence length="160" mass="18763">MLRAHGKRIGNYNASIMRRDKVPSRTRARSRLLGRGLLADVAREKKREREREFAVPALQKNEEKKKKKKRKEKKREESSNRAVLIEIHLRPPFVFSLPLYLRLYSRHDAPRTARERTRTAGLLRPKTMIVTISLDAAAEKDYASADRHVRTARYIIDFQT</sequence>
<dbReference type="AlphaFoldDB" id="A0AAW2ERB7"/>
<evidence type="ECO:0000313" key="2">
    <source>
        <dbReference type="EMBL" id="KAL0105440.1"/>
    </source>
</evidence>
<evidence type="ECO:0000256" key="1">
    <source>
        <dbReference type="SAM" id="MobiDB-lite"/>
    </source>
</evidence>
<accession>A0AAW2ERB7</accession>
<dbReference type="Proteomes" id="UP001430953">
    <property type="component" value="Unassembled WGS sequence"/>
</dbReference>
<comment type="caution">
    <text evidence="2">The sequence shown here is derived from an EMBL/GenBank/DDBJ whole genome shotgun (WGS) entry which is preliminary data.</text>
</comment>
<name>A0AAW2ERB7_9HYME</name>